<dbReference type="GO" id="GO:0005829">
    <property type="term" value="C:cytosol"/>
    <property type="evidence" value="ECO:0007669"/>
    <property type="project" value="TreeGrafter"/>
</dbReference>
<dbReference type="InterPro" id="IPR014001">
    <property type="entry name" value="Helicase_ATP-bd"/>
</dbReference>
<sequence>MFQLYLHQEQVIGELRQGLMDGHKRQVLALATGGGKTVVAAHLSRSAVEKGKRVLFIVDRIELVGQAVATFHALGLQVGVLQGDNTNYSREDDIIVASIQTIRSRAAPDWVHVVIIDECHILHQAHIKLMETWNALPFVGLSATPLRKGLGKYFTNLVRGPSVRWLTDHGFLVPCRGFAPAADAVAEALKGVKKGTTTNGYDYLEADLAAAVNSKELVGDIVTTWQERGENRPTLCFAVNIAHSKAIRDDFEAVGVTVGHIDAYTEAPERKRLIQGFRDGDIRILTSVNVLGIGFDVPDAACLILARPTLSEALHMQQMGRGIRTAEGKRDCLVLDHSGNTLKHGLPVHFEVPDLDDGEKGKAEKRKKKDQEEFILCSHCGAVMERTEMTCQECGLDRPDRRPKVSYRDGDLVEFGAADEDIATGDDARMLFYRRCLGVLVAQGKKPGAAYFLTREKFKGFEPPKHWRGLLPDNPTPEVARWIKSRNIRWAKGQGKAK</sequence>
<dbReference type="PANTHER" id="PTHR47396:SF1">
    <property type="entry name" value="ATP-DEPENDENT HELICASE IRC3-RELATED"/>
    <property type="match status" value="1"/>
</dbReference>
<protein>
    <submittedName>
        <fullName evidence="3">DNA/RNA helicase, superfamily II</fullName>
    </submittedName>
</protein>
<evidence type="ECO:0000259" key="2">
    <source>
        <dbReference type="PROSITE" id="PS51194"/>
    </source>
</evidence>
<dbReference type="KEGG" id="tvi:Thivi_4611"/>
<dbReference type="SUPFAM" id="SSF52540">
    <property type="entry name" value="P-loop containing nucleoside triphosphate hydrolases"/>
    <property type="match status" value="1"/>
</dbReference>
<dbReference type="RefSeq" id="WP_014780770.1">
    <property type="nucleotide sequence ID" value="NC_018012.1"/>
</dbReference>
<dbReference type="InterPro" id="IPR001650">
    <property type="entry name" value="Helicase_C-like"/>
</dbReference>
<keyword evidence="3" id="KW-0547">Nucleotide-binding</keyword>
<dbReference type="InterPro" id="IPR050742">
    <property type="entry name" value="Helicase_Restrict-Modif_Enz"/>
</dbReference>
<dbReference type="GO" id="GO:0016787">
    <property type="term" value="F:hydrolase activity"/>
    <property type="evidence" value="ECO:0007669"/>
    <property type="project" value="InterPro"/>
</dbReference>
<accession>I3YHD4</accession>
<dbReference type="PANTHER" id="PTHR47396">
    <property type="entry name" value="TYPE I RESTRICTION ENZYME ECOKI R PROTEIN"/>
    <property type="match status" value="1"/>
</dbReference>
<gene>
    <name evidence="3" type="ordered locus">Thivi_4611</name>
</gene>
<dbReference type="PROSITE" id="PS51192">
    <property type="entry name" value="HELICASE_ATP_BIND_1"/>
    <property type="match status" value="1"/>
</dbReference>
<dbReference type="STRING" id="765911.Thivi_4611"/>
<keyword evidence="3" id="KW-0347">Helicase</keyword>
<organism evidence="3 4">
    <name type="scientific">Thiocystis violascens (strain ATCC 17096 / DSM 198 / 6111)</name>
    <name type="common">Chromatium violascens</name>
    <dbReference type="NCBI Taxonomy" id="765911"/>
    <lineage>
        <taxon>Bacteria</taxon>
        <taxon>Pseudomonadati</taxon>
        <taxon>Pseudomonadota</taxon>
        <taxon>Gammaproteobacteria</taxon>
        <taxon>Chromatiales</taxon>
        <taxon>Chromatiaceae</taxon>
        <taxon>Thiocystis</taxon>
    </lineage>
</organism>
<evidence type="ECO:0000313" key="4">
    <source>
        <dbReference type="Proteomes" id="UP000006062"/>
    </source>
</evidence>
<dbReference type="GO" id="GO:0003677">
    <property type="term" value="F:DNA binding"/>
    <property type="evidence" value="ECO:0007669"/>
    <property type="project" value="InterPro"/>
</dbReference>
<dbReference type="PROSITE" id="PS51194">
    <property type="entry name" value="HELICASE_CTER"/>
    <property type="match status" value="1"/>
</dbReference>
<feature type="domain" description="Helicase ATP-binding" evidence="1">
    <location>
        <begin position="17"/>
        <end position="163"/>
    </location>
</feature>
<dbReference type="Pfam" id="PF00271">
    <property type="entry name" value="Helicase_C"/>
    <property type="match status" value="1"/>
</dbReference>
<dbReference type="eggNOG" id="COG1061">
    <property type="taxonomic scope" value="Bacteria"/>
</dbReference>
<dbReference type="GO" id="GO:0005524">
    <property type="term" value="F:ATP binding"/>
    <property type="evidence" value="ECO:0007669"/>
    <property type="project" value="InterPro"/>
</dbReference>
<dbReference type="InterPro" id="IPR006935">
    <property type="entry name" value="Helicase/UvrB_N"/>
</dbReference>
<dbReference type="SMART" id="SM00490">
    <property type="entry name" value="HELICc"/>
    <property type="match status" value="1"/>
</dbReference>
<proteinExistence type="predicted"/>
<keyword evidence="3" id="KW-0067">ATP-binding</keyword>
<name>I3YHD4_THIV6</name>
<dbReference type="InterPro" id="IPR027417">
    <property type="entry name" value="P-loop_NTPase"/>
</dbReference>
<dbReference type="HOGENOM" id="CLU_014765_3_1_6"/>
<reference evidence="3 4" key="1">
    <citation type="submission" date="2012-06" db="EMBL/GenBank/DDBJ databases">
        <title>Complete sequence of Thiocystis violascens DSM 198.</title>
        <authorList>
            <consortium name="US DOE Joint Genome Institute"/>
            <person name="Lucas S."/>
            <person name="Han J."/>
            <person name="Lapidus A."/>
            <person name="Cheng J.-F."/>
            <person name="Goodwin L."/>
            <person name="Pitluck S."/>
            <person name="Peters L."/>
            <person name="Ovchinnikova G."/>
            <person name="Teshima H."/>
            <person name="Detter J.C."/>
            <person name="Han C."/>
            <person name="Tapia R."/>
            <person name="Land M."/>
            <person name="Hauser L."/>
            <person name="Kyrpides N."/>
            <person name="Ivanova N."/>
            <person name="Pagani I."/>
            <person name="Vogl K."/>
            <person name="Liu Z."/>
            <person name="Frigaard N.-U."/>
            <person name="Bryant D."/>
            <person name="Woyke T."/>
        </authorList>
    </citation>
    <scope>NUCLEOTIDE SEQUENCE [LARGE SCALE GENOMIC DNA]</scope>
    <source>
        <strain evidence="4">ATCC 17096 / DSM 198 / 6111</strain>
    </source>
</reference>
<evidence type="ECO:0000313" key="3">
    <source>
        <dbReference type="EMBL" id="AFL76402.1"/>
    </source>
</evidence>
<dbReference type="Proteomes" id="UP000006062">
    <property type="component" value="Chromosome"/>
</dbReference>
<dbReference type="GO" id="GO:0004386">
    <property type="term" value="F:helicase activity"/>
    <property type="evidence" value="ECO:0007669"/>
    <property type="project" value="UniProtKB-KW"/>
</dbReference>
<dbReference type="EMBL" id="CP003154">
    <property type="protein sequence ID" value="AFL76402.1"/>
    <property type="molecule type" value="Genomic_DNA"/>
</dbReference>
<dbReference type="Pfam" id="PF04851">
    <property type="entry name" value="ResIII"/>
    <property type="match status" value="1"/>
</dbReference>
<dbReference type="SMART" id="SM00487">
    <property type="entry name" value="DEXDc"/>
    <property type="match status" value="1"/>
</dbReference>
<feature type="domain" description="Helicase C-terminal" evidence="2">
    <location>
        <begin position="217"/>
        <end position="374"/>
    </location>
</feature>
<evidence type="ECO:0000259" key="1">
    <source>
        <dbReference type="PROSITE" id="PS51192"/>
    </source>
</evidence>
<dbReference type="AlphaFoldDB" id="I3YHD4"/>
<keyword evidence="3" id="KW-0378">Hydrolase</keyword>
<dbReference type="Gene3D" id="3.40.50.300">
    <property type="entry name" value="P-loop containing nucleotide triphosphate hydrolases"/>
    <property type="match status" value="2"/>
</dbReference>
<keyword evidence="4" id="KW-1185">Reference proteome</keyword>